<protein>
    <submittedName>
        <fullName evidence="2">Uncharacterized protein</fullName>
    </submittedName>
</protein>
<accession>A0AB34GMF5</accession>
<gene>
    <name evidence="2" type="ORF">J1605_011805</name>
</gene>
<dbReference type="AlphaFoldDB" id="A0AB34GMF5"/>
<reference evidence="2 3" key="1">
    <citation type="submission" date="2022-11" db="EMBL/GenBank/DDBJ databases">
        <title>Whole genome sequence of Eschrichtius robustus ER-17-0199.</title>
        <authorList>
            <person name="Bruniche-Olsen A."/>
            <person name="Black A.N."/>
            <person name="Fields C.J."/>
            <person name="Walden K."/>
            <person name="Dewoody J.A."/>
        </authorList>
    </citation>
    <scope>NUCLEOTIDE SEQUENCE [LARGE SCALE GENOMIC DNA]</scope>
    <source>
        <strain evidence="2">ER-17-0199</strain>
        <tissue evidence="2">Blubber</tissue>
    </source>
</reference>
<feature type="region of interest" description="Disordered" evidence="1">
    <location>
        <begin position="118"/>
        <end position="198"/>
    </location>
</feature>
<evidence type="ECO:0000313" key="3">
    <source>
        <dbReference type="Proteomes" id="UP001159641"/>
    </source>
</evidence>
<keyword evidence="3" id="KW-1185">Reference proteome</keyword>
<sequence>MHEGAGPRRGVGLGVGGAGGAQDLKAAEDSSCQRLYPAHVSRRPRAAGRRGGGGGSTKASAEPGERGRAPQSGFPSPEPRRGALLPSDAPALADSLPASREAWNRMFFRADRVPSSVLAGARHAPQGTESPQPQPVPTRGPSEMVGSACSPAQKASRAQEVSWGPGRPTRPPLDGAELGCSRPQCGATLPAPWTHTHA</sequence>
<organism evidence="2 3">
    <name type="scientific">Eschrichtius robustus</name>
    <name type="common">California gray whale</name>
    <name type="synonym">Eschrichtius gibbosus</name>
    <dbReference type="NCBI Taxonomy" id="9764"/>
    <lineage>
        <taxon>Eukaryota</taxon>
        <taxon>Metazoa</taxon>
        <taxon>Chordata</taxon>
        <taxon>Craniata</taxon>
        <taxon>Vertebrata</taxon>
        <taxon>Euteleostomi</taxon>
        <taxon>Mammalia</taxon>
        <taxon>Eutheria</taxon>
        <taxon>Laurasiatheria</taxon>
        <taxon>Artiodactyla</taxon>
        <taxon>Whippomorpha</taxon>
        <taxon>Cetacea</taxon>
        <taxon>Mysticeti</taxon>
        <taxon>Eschrichtiidae</taxon>
        <taxon>Eschrichtius</taxon>
    </lineage>
</organism>
<name>A0AB34GMF5_ESCRO</name>
<comment type="caution">
    <text evidence="2">The sequence shown here is derived from an EMBL/GenBank/DDBJ whole genome shotgun (WGS) entry which is preliminary data.</text>
</comment>
<feature type="compositionally biased region" description="Gly residues" evidence="1">
    <location>
        <begin position="7"/>
        <end position="20"/>
    </location>
</feature>
<dbReference type="Proteomes" id="UP001159641">
    <property type="component" value="Unassembled WGS sequence"/>
</dbReference>
<proteinExistence type="predicted"/>
<evidence type="ECO:0000313" key="2">
    <source>
        <dbReference type="EMBL" id="KAJ8780202.1"/>
    </source>
</evidence>
<evidence type="ECO:0000256" key="1">
    <source>
        <dbReference type="SAM" id="MobiDB-lite"/>
    </source>
</evidence>
<feature type="region of interest" description="Disordered" evidence="1">
    <location>
        <begin position="1"/>
        <end position="92"/>
    </location>
</feature>
<feature type="compositionally biased region" description="Low complexity" evidence="1">
    <location>
        <begin position="83"/>
        <end position="92"/>
    </location>
</feature>
<dbReference type="EMBL" id="JAIQCJ010002164">
    <property type="protein sequence ID" value="KAJ8780202.1"/>
    <property type="molecule type" value="Genomic_DNA"/>
</dbReference>